<protein>
    <submittedName>
        <fullName evidence="5">Putative NADH-quinone oxidoreductase, subunit M</fullName>
        <ecNumber evidence="5">1.6.5.11</ecNumber>
    </submittedName>
</protein>
<reference evidence="5 6" key="1">
    <citation type="journal article" date="2020" name="ISME J.">
        <title>Enrichment and physiological characterization of a novel comammox Nitrospira indicates ammonium inhibition of complete nitrification.</title>
        <authorList>
            <person name="Sakoula D."/>
            <person name="Koch H."/>
            <person name="Frank J."/>
            <person name="Jetten M.S.M."/>
            <person name="van Kessel M.A.H.J."/>
            <person name="Lucker S."/>
        </authorList>
    </citation>
    <scope>NUCLEOTIDE SEQUENCE [LARGE SCALE GENOMIC DNA]</scope>
    <source>
        <strain evidence="5">Comreactor17</strain>
    </source>
</reference>
<feature type="domain" description="NADH:quinone oxidoreductase/Mrp antiporter transmembrane" evidence="4">
    <location>
        <begin position="188"/>
        <end position="353"/>
    </location>
</feature>
<gene>
    <name evidence="5" type="ORF">Nkreftii_003948</name>
</gene>
<feature type="transmembrane region" description="Helical" evidence="3">
    <location>
        <begin position="62"/>
        <end position="81"/>
    </location>
</feature>
<evidence type="ECO:0000313" key="5">
    <source>
        <dbReference type="EMBL" id="QPD06174.1"/>
    </source>
</evidence>
<name>A0A7S8FHY6_9BACT</name>
<dbReference type="EMBL" id="CP047423">
    <property type="protein sequence ID" value="QPD06174.1"/>
    <property type="molecule type" value="Genomic_DNA"/>
</dbReference>
<evidence type="ECO:0000256" key="1">
    <source>
        <dbReference type="ARBA" id="ARBA00004127"/>
    </source>
</evidence>
<evidence type="ECO:0000256" key="2">
    <source>
        <dbReference type="RuleBase" id="RU000320"/>
    </source>
</evidence>
<dbReference type="InterPro" id="IPR001750">
    <property type="entry name" value="ND/Mrp_TM"/>
</dbReference>
<feature type="transmembrane region" description="Helical" evidence="3">
    <location>
        <begin position="139"/>
        <end position="158"/>
    </location>
</feature>
<keyword evidence="3" id="KW-1133">Transmembrane helix</keyword>
<evidence type="ECO:0000256" key="3">
    <source>
        <dbReference type="SAM" id="Phobius"/>
    </source>
</evidence>
<dbReference type="GO" id="GO:0016020">
    <property type="term" value="C:membrane"/>
    <property type="evidence" value="ECO:0007669"/>
    <property type="project" value="UniProtKB-SubCell"/>
</dbReference>
<comment type="subcellular location">
    <subcellularLocation>
        <location evidence="1">Endomembrane system</location>
        <topology evidence="1">Multi-pass membrane protein</topology>
    </subcellularLocation>
    <subcellularLocation>
        <location evidence="2">Membrane</location>
        <topology evidence="2">Multi-pass membrane protein</topology>
    </subcellularLocation>
</comment>
<accession>A0A7S8FHY6</accession>
<keyword evidence="2 3" id="KW-0812">Transmembrane</keyword>
<feature type="transmembrane region" description="Helical" evidence="3">
    <location>
        <begin position="197"/>
        <end position="217"/>
    </location>
</feature>
<dbReference type="GO" id="GO:0012505">
    <property type="term" value="C:endomembrane system"/>
    <property type="evidence" value="ECO:0007669"/>
    <property type="project" value="UniProtKB-SubCell"/>
</dbReference>
<dbReference type="Proteomes" id="UP000593737">
    <property type="component" value="Chromosome"/>
</dbReference>
<dbReference type="AlphaFoldDB" id="A0A7S8FHY6"/>
<proteinExistence type="predicted"/>
<organism evidence="5 6">
    <name type="scientific">Candidatus Nitrospira kreftii</name>
    <dbReference type="NCBI Taxonomy" id="2652173"/>
    <lineage>
        <taxon>Bacteria</taxon>
        <taxon>Pseudomonadati</taxon>
        <taxon>Nitrospirota</taxon>
        <taxon>Nitrospiria</taxon>
        <taxon>Nitrospirales</taxon>
        <taxon>Nitrospiraceae</taxon>
        <taxon>Nitrospira</taxon>
    </lineage>
</organism>
<evidence type="ECO:0000313" key="6">
    <source>
        <dbReference type="Proteomes" id="UP000593737"/>
    </source>
</evidence>
<feature type="transmembrane region" description="Helical" evidence="3">
    <location>
        <begin position="88"/>
        <end position="105"/>
    </location>
</feature>
<feature type="transmembrane region" description="Helical" evidence="3">
    <location>
        <begin position="249"/>
        <end position="265"/>
    </location>
</feature>
<evidence type="ECO:0000259" key="4">
    <source>
        <dbReference type="Pfam" id="PF00361"/>
    </source>
</evidence>
<sequence>MVTMMEFFASSLLTAIPLLGALLSVRFWSDPKRVKTCSIVSSILTLALMLGMAKFLPPLPTGLLSLYLLPLGALTSVLSHPVHKDHRFSWMVTLVCLGFGIGTLTGPDVSGPFFLMMLMVTIIVLLYRHHTALWPMSWWGVGLLIFGLVCLGISMLTATPLSSIASLMTCAVLLPLAPFHGGYLTTVTRLPGNLPSFVVLLFPIMGLHQLSIILSTIPDDVMSVVNVLALGGALYSAVKALAQSRVRLVLGYGSLSFFSIAWWFAATTEATTPRTALLVGAIGLATSGLLIAWQVIRTRYGDDVDPQAISGLAAAMPKYAVVLSLLGLAAMGIPPFGVFAGFMGLVLTSPQASVFGLFLVLGAWLAASWYIMQLVQQLLFGASRPDLRYTDLLHPELISLSVVVLVLLALGLIPSTLFGPEQAVQPHTTAFLESLAWRN</sequence>
<feature type="transmembrane region" description="Helical" evidence="3">
    <location>
        <begin position="277"/>
        <end position="296"/>
    </location>
</feature>
<keyword evidence="5" id="KW-0560">Oxidoreductase</keyword>
<feature type="transmembrane region" description="Helical" evidence="3">
    <location>
        <begin position="319"/>
        <end position="346"/>
    </location>
</feature>
<feature type="transmembrane region" description="Helical" evidence="3">
    <location>
        <begin position="111"/>
        <end position="127"/>
    </location>
</feature>
<feature type="transmembrane region" description="Helical" evidence="3">
    <location>
        <begin position="6"/>
        <end position="25"/>
    </location>
</feature>
<dbReference type="EC" id="1.6.5.11" evidence="5"/>
<dbReference type="GO" id="GO:0016491">
    <property type="term" value="F:oxidoreductase activity"/>
    <property type="evidence" value="ECO:0007669"/>
    <property type="project" value="UniProtKB-KW"/>
</dbReference>
<dbReference type="KEGG" id="nkf:Nkreftii_003948"/>
<feature type="transmembrane region" description="Helical" evidence="3">
    <location>
        <begin position="392"/>
        <end position="413"/>
    </location>
</feature>
<dbReference type="Pfam" id="PF00361">
    <property type="entry name" value="Proton_antipo_M"/>
    <property type="match status" value="1"/>
</dbReference>
<feature type="transmembrane region" description="Helical" evidence="3">
    <location>
        <begin position="352"/>
        <end position="371"/>
    </location>
</feature>
<feature type="transmembrane region" description="Helical" evidence="3">
    <location>
        <begin position="164"/>
        <end position="185"/>
    </location>
</feature>
<feature type="transmembrane region" description="Helical" evidence="3">
    <location>
        <begin position="223"/>
        <end position="242"/>
    </location>
</feature>
<keyword evidence="3" id="KW-0472">Membrane</keyword>